<gene>
    <name evidence="2" type="ORF">OSH07_02745</name>
</gene>
<keyword evidence="3" id="KW-1185">Reference proteome</keyword>
<reference evidence="2" key="1">
    <citation type="submission" date="2022-11" db="EMBL/GenBank/DDBJ databases">
        <title>Biodiversity and phylogenetic relationships of bacteria.</title>
        <authorList>
            <person name="Machado R.A.R."/>
            <person name="Bhat A."/>
            <person name="Loulou A."/>
            <person name="Kallel S."/>
        </authorList>
    </citation>
    <scope>NUCLEOTIDE SEQUENCE</scope>
    <source>
        <strain evidence="2">K-TC2</strain>
    </source>
</reference>
<organism evidence="2 3">
    <name type="scientific">Kaistia nematophila</name>
    <dbReference type="NCBI Taxonomy" id="2994654"/>
    <lineage>
        <taxon>Bacteria</taxon>
        <taxon>Pseudomonadati</taxon>
        <taxon>Pseudomonadota</taxon>
        <taxon>Alphaproteobacteria</taxon>
        <taxon>Hyphomicrobiales</taxon>
        <taxon>Kaistiaceae</taxon>
        <taxon>Kaistia</taxon>
    </lineage>
</organism>
<evidence type="ECO:0000313" key="3">
    <source>
        <dbReference type="Proteomes" id="UP001144805"/>
    </source>
</evidence>
<protein>
    <submittedName>
        <fullName evidence="2">Uncharacterized protein</fullName>
    </submittedName>
</protein>
<name>A0A9X3E7I7_9HYPH</name>
<feature type="transmembrane region" description="Helical" evidence="1">
    <location>
        <begin position="35"/>
        <end position="57"/>
    </location>
</feature>
<comment type="caution">
    <text evidence="2">The sequence shown here is derived from an EMBL/GenBank/DDBJ whole genome shotgun (WGS) entry which is preliminary data.</text>
</comment>
<proteinExistence type="predicted"/>
<evidence type="ECO:0000313" key="2">
    <source>
        <dbReference type="EMBL" id="MCX5568105.1"/>
    </source>
</evidence>
<keyword evidence="1" id="KW-0472">Membrane</keyword>
<keyword evidence="1" id="KW-1133">Transmembrane helix</keyword>
<dbReference type="RefSeq" id="WP_266337064.1">
    <property type="nucleotide sequence ID" value="NZ_JAPKNK010000001.1"/>
</dbReference>
<sequence length="58" mass="6487">MSSQIPDHPRNAAEAKERDALQPGWRVMLRVVTRALVYAGIIAASILIWWAIGRLFIG</sequence>
<evidence type="ECO:0000256" key="1">
    <source>
        <dbReference type="SAM" id="Phobius"/>
    </source>
</evidence>
<keyword evidence="1" id="KW-0812">Transmembrane</keyword>
<accession>A0A9X3E7I7</accession>
<dbReference type="AlphaFoldDB" id="A0A9X3E7I7"/>
<dbReference type="EMBL" id="JAPKNK010000001">
    <property type="protein sequence ID" value="MCX5568105.1"/>
    <property type="molecule type" value="Genomic_DNA"/>
</dbReference>
<dbReference type="Proteomes" id="UP001144805">
    <property type="component" value="Unassembled WGS sequence"/>
</dbReference>